<proteinExistence type="predicted"/>
<protein>
    <submittedName>
        <fullName evidence="2">Uncharacterized protein</fullName>
    </submittedName>
</protein>
<accession>A0A834W6S3</accession>
<organism evidence="2 3">
    <name type="scientific">Senna tora</name>
    <dbReference type="NCBI Taxonomy" id="362788"/>
    <lineage>
        <taxon>Eukaryota</taxon>
        <taxon>Viridiplantae</taxon>
        <taxon>Streptophyta</taxon>
        <taxon>Embryophyta</taxon>
        <taxon>Tracheophyta</taxon>
        <taxon>Spermatophyta</taxon>
        <taxon>Magnoliopsida</taxon>
        <taxon>eudicotyledons</taxon>
        <taxon>Gunneridae</taxon>
        <taxon>Pentapetalae</taxon>
        <taxon>rosids</taxon>
        <taxon>fabids</taxon>
        <taxon>Fabales</taxon>
        <taxon>Fabaceae</taxon>
        <taxon>Caesalpinioideae</taxon>
        <taxon>Cassia clade</taxon>
        <taxon>Senna</taxon>
    </lineage>
</organism>
<sequence>MASNNQEKTENRERRRGPPPSKLIIQLPSTMEAEMTTSVHRTHCRSRKRRITLKICVRTTAIETHQQQQQRTKNGKEREKEEFHVQIGKMEGEHKIFWIHCFEDRIHGLRWCELNDESNGE</sequence>
<dbReference type="Proteomes" id="UP000634136">
    <property type="component" value="Unassembled WGS sequence"/>
</dbReference>
<comment type="caution">
    <text evidence="2">The sequence shown here is derived from an EMBL/GenBank/DDBJ whole genome shotgun (WGS) entry which is preliminary data.</text>
</comment>
<reference evidence="2" key="1">
    <citation type="submission" date="2020-09" db="EMBL/GenBank/DDBJ databases">
        <title>Genome-Enabled Discovery of Anthraquinone Biosynthesis in Senna tora.</title>
        <authorList>
            <person name="Kang S.-H."/>
            <person name="Pandey R.P."/>
            <person name="Lee C.-M."/>
            <person name="Sim J.-S."/>
            <person name="Jeong J.-T."/>
            <person name="Choi B.-S."/>
            <person name="Jung M."/>
            <person name="Ginzburg D."/>
            <person name="Zhao K."/>
            <person name="Won S.Y."/>
            <person name="Oh T.-J."/>
            <person name="Yu Y."/>
            <person name="Kim N.-H."/>
            <person name="Lee O.R."/>
            <person name="Lee T.-H."/>
            <person name="Bashyal P."/>
            <person name="Kim T.-S."/>
            <person name="Lee W.-H."/>
            <person name="Kawkins C."/>
            <person name="Kim C.-K."/>
            <person name="Kim J.S."/>
            <person name="Ahn B.O."/>
            <person name="Rhee S.Y."/>
            <person name="Sohng J.K."/>
        </authorList>
    </citation>
    <scope>NUCLEOTIDE SEQUENCE</scope>
    <source>
        <tissue evidence="2">Leaf</tissue>
    </source>
</reference>
<dbReference type="EMBL" id="JAAIUW010000011">
    <property type="protein sequence ID" value="KAF7810408.1"/>
    <property type="molecule type" value="Genomic_DNA"/>
</dbReference>
<evidence type="ECO:0000256" key="1">
    <source>
        <dbReference type="SAM" id="MobiDB-lite"/>
    </source>
</evidence>
<feature type="region of interest" description="Disordered" evidence="1">
    <location>
        <begin position="1"/>
        <end position="24"/>
    </location>
</feature>
<keyword evidence="3" id="KW-1185">Reference proteome</keyword>
<evidence type="ECO:0000313" key="2">
    <source>
        <dbReference type="EMBL" id="KAF7810408.1"/>
    </source>
</evidence>
<dbReference type="AlphaFoldDB" id="A0A834W6S3"/>
<evidence type="ECO:0000313" key="3">
    <source>
        <dbReference type="Proteomes" id="UP000634136"/>
    </source>
</evidence>
<gene>
    <name evidence="2" type="ORF">G2W53_037151</name>
</gene>
<name>A0A834W6S3_9FABA</name>